<proteinExistence type="predicted"/>
<evidence type="ECO:0000313" key="4">
    <source>
        <dbReference type="RefSeq" id="XP_025407508.1"/>
    </source>
</evidence>
<organism evidence="2">
    <name type="scientific">Sipha flava</name>
    <name type="common">yellow sugarcane aphid</name>
    <dbReference type="NCBI Taxonomy" id="143950"/>
    <lineage>
        <taxon>Eukaryota</taxon>
        <taxon>Metazoa</taxon>
        <taxon>Ecdysozoa</taxon>
        <taxon>Arthropoda</taxon>
        <taxon>Hexapoda</taxon>
        <taxon>Insecta</taxon>
        <taxon>Pterygota</taxon>
        <taxon>Neoptera</taxon>
        <taxon>Paraneoptera</taxon>
        <taxon>Hemiptera</taxon>
        <taxon>Sternorrhyncha</taxon>
        <taxon>Aphidomorpha</taxon>
        <taxon>Aphidoidea</taxon>
        <taxon>Aphididae</taxon>
        <taxon>Sipha</taxon>
    </lineage>
</organism>
<evidence type="ECO:0000313" key="3">
    <source>
        <dbReference type="Proteomes" id="UP000694846"/>
    </source>
</evidence>
<sequence>MGQRHATAPSKIVHFYNAPLDVSGTKIHKSVIDALGRTDAVESITILPKKLPGAKCSTGLIELKSVDLAAKAIMLLNHMTFESSRSRFPFLTKLCFSKWSEIRQNSSSSSGRLQFRTMSRTPWLHHSCEYDMSATAEFPVSQMTPVLTNGESTWTLWHMTDQKTKAVKPPTATGNATVEPIESGSDGLLNVIQNQLCFNKDEQGDVLLDPNVGLDAVDIVQTAQGGPLGDA</sequence>
<dbReference type="Gene3D" id="3.30.70.330">
    <property type="match status" value="1"/>
</dbReference>
<reference evidence="4" key="2">
    <citation type="submission" date="2025-04" db="UniProtKB">
        <authorList>
            <consortium name="RefSeq"/>
        </authorList>
    </citation>
    <scope>IDENTIFICATION</scope>
</reference>
<dbReference type="AlphaFoldDB" id="A0A2S2R5U3"/>
<evidence type="ECO:0000259" key="1">
    <source>
        <dbReference type="Pfam" id="PF22976"/>
    </source>
</evidence>
<dbReference type="InterPro" id="IPR012677">
    <property type="entry name" value="Nucleotide-bd_a/b_plait_sf"/>
</dbReference>
<dbReference type="GO" id="GO:1990904">
    <property type="term" value="C:ribonucleoprotein complex"/>
    <property type="evidence" value="ECO:0007669"/>
    <property type="project" value="UniProtKB-KW"/>
</dbReference>
<dbReference type="OrthoDB" id="302770at2759"/>
<keyword evidence="3" id="KW-1185">Reference proteome</keyword>
<protein>
    <submittedName>
        <fullName evidence="2">Heterogeneous nuclear ribonucleoprotein L</fullName>
    </submittedName>
    <submittedName>
        <fullName evidence="4">Uncharacterized protein LOC112681471</fullName>
    </submittedName>
</protein>
<evidence type="ECO:0000313" key="2">
    <source>
        <dbReference type="EMBL" id="MBY84732.1"/>
    </source>
</evidence>
<name>A0A2S2R5U3_9HEMI</name>
<gene>
    <name evidence="2" type="primary">HNRNPL_8</name>
    <name evidence="4" type="synonym">LOC112681471</name>
    <name evidence="2" type="ORF">g.79471</name>
</gene>
<reference evidence="2" key="1">
    <citation type="submission" date="2018-04" db="EMBL/GenBank/DDBJ databases">
        <title>Transcriptome assembly of Sipha flava.</title>
        <authorList>
            <person name="Scully E.D."/>
            <person name="Geib S.M."/>
            <person name="Palmer N.A."/>
            <person name="Koch K."/>
            <person name="Bradshaw J."/>
            <person name="Heng-Moss T."/>
            <person name="Sarath G."/>
        </authorList>
    </citation>
    <scope>NUCLEOTIDE SEQUENCE</scope>
</reference>
<dbReference type="EMBL" id="GGMS01015529">
    <property type="protein sequence ID" value="MBY84732.1"/>
    <property type="molecule type" value="Transcribed_RNA"/>
</dbReference>
<dbReference type="InterPro" id="IPR055204">
    <property type="entry name" value="HNRNPL_RRM"/>
</dbReference>
<dbReference type="Proteomes" id="UP000694846">
    <property type="component" value="Unplaced"/>
</dbReference>
<keyword evidence="2" id="KW-0687">Ribonucleoprotein</keyword>
<dbReference type="Pfam" id="PF22976">
    <property type="entry name" value="RRM_10"/>
    <property type="match status" value="1"/>
</dbReference>
<accession>A0A2S2R5U3</accession>
<dbReference type="RefSeq" id="XP_025407508.1">
    <property type="nucleotide sequence ID" value="XM_025551723.1"/>
</dbReference>
<feature type="domain" description="Heterogeneous nuclear ribonucleoprotein L RRM" evidence="1">
    <location>
        <begin position="5"/>
        <end position="98"/>
    </location>
</feature>